<dbReference type="RefSeq" id="WP_377354782.1">
    <property type="nucleotide sequence ID" value="NZ_JBHTLQ010000084.1"/>
</dbReference>
<proteinExistence type="predicted"/>
<dbReference type="Pfam" id="PF23639">
    <property type="entry name" value="DUF7146"/>
    <property type="match status" value="1"/>
</dbReference>
<sequence length="301" mass="31836">MSLKPIVQALGGDLYDRGLRANIPAPGHSAADRSVSLLLREGRVIVHTFGDGDWKDVLDYLRGEGLVDAHNAPTSLSQARRAQASGPATGLERRLAALRIWEGGRPLAGTLSARHCALRGVSRPLPGPNVLRHGGETPVSAYAASRHHRPALLAAITDEDGAFTAVEVTYLAPNARRAMDLRLSRKTVGPSPARCAVRIDAAAPHMLVAEGLFTTLSASARFALPAWALMSTRNLRHWRPPEGVREVLIAADRGADGEASAEQLRAGLAAAGLKARVALPPEGFGDWNEAEAAGLLDPVLS</sequence>
<evidence type="ECO:0000313" key="3">
    <source>
        <dbReference type="EMBL" id="MFD1192840.1"/>
    </source>
</evidence>
<evidence type="ECO:0000259" key="2">
    <source>
        <dbReference type="Pfam" id="PF23639"/>
    </source>
</evidence>
<reference evidence="4" key="1">
    <citation type="journal article" date="2019" name="Int. J. Syst. Evol. Microbiol.">
        <title>The Global Catalogue of Microorganisms (GCM) 10K type strain sequencing project: providing services to taxonomists for standard genome sequencing and annotation.</title>
        <authorList>
            <consortium name="The Broad Institute Genomics Platform"/>
            <consortium name="The Broad Institute Genome Sequencing Center for Infectious Disease"/>
            <person name="Wu L."/>
            <person name="Ma J."/>
        </authorList>
    </citation>
    <scope>NUCLEOTIDE SEQUENCE [LARGE SCALE GENOMIC DNA]</scope>
    <source>
        <strain evidence="4">CCUG 55074</strain>
    </source>
</reference>
<keyword evidence="4" id="KW-1185">Reference proteome</keyword>
<dbReference type="Pfam" id="PF13362">
    <property type="entry name" value="Toprim_3"/>
    <property type="match status" value="1"/>
</dbReference>
<dbReference type="Proteomes" id="UP001597216">
    <property type="component" value="Unassembled WGS sequence"/>
</dbReference>
<evidence type="ECO:0000313" key="4">
    <source>
        <dbReference type="Proteomes" id="UP001597216"/>
    </source>
</evidence>
<dbReference type="EMBL" id="JBHTLQ010000084">
    <property type="protein sequence ID" value="MFD1192840.1"/>
    <property type="molecule type" value="Genomic_DNA"/>
</dbReference>
<dbReference type="InterPro" id="IPR055570">
    <property type="entry name" value="DUF7146"/>
</dbReference>
<evidence type="ECO:0000259" key="1">
    <source>
        <dbReference type="Pfam" id="PF13362"/>
    </source>
</evidence>
<organism evidence="3 4">
    <name type="scientific">Phenylobacterium conjunctum</name>
    <dbReference type="NCBI Taxonomy" id="1298959"/>
    <lineage>
        <taxon>Bacteria</taxon>
        <taxon>Pseudomonadati</taxon>
        <taxon>Pseudomonadota</taxon>
        <taxon>Alphaproteobacteria</taxon>
        <taxon>Caulobacterales</taxon>
        <taxon>Caulobacteraceae</taxon>
        <taxon>Phenylobacterium</taxon>
    </lineage>
</organism>
<protein>
    <submittedName>
        <fullName evidence="3">Toprim domain-containing protein</fullName>
    </submittedName>
</protein>
<comment type="caution">
    <text evidence="3">The sequence shown here is derived from an EMBL/GenBank/DDBJ whole genome shotgun (WGS) entry which is preliminary data.</text>
</comment>
<name>A0ABW3T6Y6_9CAUL</name>
<feature type="domain" description="DUF7146" evidence="2">
    <location>
        <begin position="93"/>
        <end position="198"/>
    </location>
</feature>
<accession>A0ABW3T6Y6</accession>
<feature type="domain" description="Toprim" evidence="1">
    <location>
        <begin position="205"/>
        <end position="290"/>
    </location>
</feature>
<dbReference type="InterPro" id="IPR006171">
    <property type="entry name" value="TOPRIM_dom"/>
</dbReference>
<gene>
    <name evidence="3" type="ORF">ACFQ27_19785</name>
</gene>